<evidence type="ECO:0000313" key="1">
    <source>
        <dbReference type="EMBL" id="KAI4319224.1"/>
    </source>
</evidence>
<dbReference type="Proteomes" id="UP001057402">
    <property type="component" value="Chromosome 10"/>
</dbReference>
<organism evidence="1 2">
    <name type="scientific">Melastoma candidum</name>
    <dbReference type="NCBI Taxonomy" id="119954"/>
    <lineage>
        <taxon>Eukaryota</taxon>
        <taxon>Viridiplantae</taxon>
        <taxon>Streptophyta</taxon>
        <taxon>Embryophyta</taxon>
        <taxon>Tracheophyta</taxon>
        <taxon>Spermatophyta</taxon>
        <taxon>Magnoliopsida</taxon>
        <taxon>eudicotyledons</taxon>
        <taxon>Gunneridae</taxon>
        <taxon>Pentapetalae</taxon>
        <taxon>rosids</taxon>
        <taxon>malvids</taxon>
        <taxon>Myrtales</taxon>
        <taxon>Melastomataceae</taxon>
        <taxon>Melastomatoideae</taxon>
        <taxon>Melastomateae</taxon>
        <taxon>Melastoma</taxon>
    </lineage>
</organism>
<keyword evidence="2" id="KW-1185">Reference proteome</keyword>
<proteinExistence type="predicted"/>
<gene>
    <name evidence="1" type="ORF">MLD38_032851</name>
</gene>
<protein>
    <submittedName>
        <fullName evidence="1">Uncharacterized protein</fullName>
    </submittedName>
</protein>
<dbReference type="EMBL" id="CM042889">
    <property type="protein sequence ID" value="KAI4319224.1"/>
    <property type="molecule type" value="Genomic_DNA"/>
</dbReference>
<name>A0ACB9M7D5_9MYRT</name>
<comment type="caution">
    <text evidence="1">The sequence shown here is derived from an EMBL/GenBank/DDBJ whole genome shotgun (WGS) entry which is preliminary data.</text>
</comment>
<reference evidence="2" key="1">
    <citation type="journal article" date="2023" name="Front. Plant Sci.">
        <title>Chromosomal-level genome assembly of Melastoma candidum provides insights into trichome evolution.</title>
        <authorList>
            <person name="Zhong Y."/>
            <person name="Wu W."/>
            <person name="Sun C."/>
            <person name="Zou P."/>
            <person name="Liu Y."/>
            <person name="Dai S."/>
            <person name="Zhou R."/>
        </authorList>
    </citation>
    <scope>NUCLEOTIDE SEQUENCE [LARGE SCALE GENOMIC DNA]</scope>
</reference>
<sequence length="700" mass="78302">MQFRPRFFHHRAVFPIARRAISRFAYLNLEFNGERPRDRPDIDVVPVTDEAYWTGRIRALCFRRRDVDGALQLVANLRVRGYTPNSVNIGNVVYVLCDSGRFAEAFDWFVLSVLSGVVPDEQTCNFVIARLLESGDPDRVLDVLRRLGGARPEYVCRLSNYNRLVHLLCKKRRFCKARDVLFEARSKGHVLDCVSWTTLITGYGEFGDAENAQKVFNEMCANGVMPNSLTYAALASGYLRKQDLETGREFISKTWDAMKREADVNVNSAAFACVVDSLCKGGFFNEVFRISMFMPQGSSVPEVYSYGQVIDSLCKFGKYSEALGIVRIMQKKGLLPSHVSYNSIVHGLATTGACTMAYQLFKEGVEFGYFPSEYIFKVLVEALCEASDIGNARSILDYMLTKDNLDRTRIYNIYLRALHNVKNPNELLNLLVTMLQNGCDPDVVSLNTVIHAFCKVSKIDEAIKILDDMENGQFCSPNAVTYTTVICGLLGTGRTSEALSLFNKAFAERSLRPHLVTYNAILQGLFKLTAVKEAEEIYNSMVSQGVVADCTTFCILISGLCDCGEIDKAKRLWDDVILPSNTHDDHVYSALLKGICKSGDFSGAQQLLFDMVTTGLSPNVFSYNVVLDKACQMGLKREAYKVFHEMKKNGVTPDAITWRILHKLHKKVGSRLPPKKSKRSTGESLEETGTTSLSSIFAAL</sequence>
<accession>A0ACB9M7D5</accession>
<evidence type="ECO:0000313" key="2">
    <source>
        <dbReference type="Proteomes" id="UP001057402"/>
    </source>
</evidence>